<name>A0ACB8YEB0_9ASTR</name>
<dbReference type="EMBL" id="CM042045">
    <property type="protein sequence ID" value="KAI3683746.1"/>
    <property type="molecule type" value="Genomic_DNA"/>
</dbReference>
<keyword evidence="2" id="KW-1185">Reference proteome</keyword>
<gene>
    <name evidence="1" type="ORF">L1987_84260</name>
</gene>
<reference evidence="1 2" key="2">
    <citation type="journal article" date="2022" name="Mol. Ecol. Resour.">
        <title>The genomes of chicory, endive, great burdock and yacon provide insights into Asteraceae paleo-polyploidization history and plant inulin production.</title>
        <authorList>
            <person name="Fan W."/>
            <person name="Wang S."/>
            <person name="Wang H."/>
            <person name="Wang A."/>
            <person name="Jiang F."/>
            <person name="Liu H."/>
            <person name="Zhao H."/>
            <person name="Xu D."/>
            <person name="Zhang Y."/>
        </authorList>
    </citation>
    <scope>NUCLEOTIDE SEQUENCE [LARGE SCALE GENOMIC DNA]</scope>
    <source>
        <strain evidence="2">cv. Yunnan</strain>
        <tissue evidence="1">Leaves</tissue>
    </source>
</reference>
<proteinExistence type="predicted"/>
<evidence type="ECO:0000313" key="1">
    <source>
        <dbReference type="EMBL" id="KAI3683746.1"/>
    </source>
</evidence>
<sequence>MEKIASITLGYTGAKVRMTIFDTGIHSDHPHFSNIKECTYWTNEDTLNDNHGHDTFVPGLKNDGLLYGTLNNPVDQSDVIGVGGIDYNDHIASFSSRDISTWDRTSWVQQTAAWVLIELRFICMVSLSLEQVIKLTLSSYFMLLQAKLKAANVVACFKDSNTQAKPEESVCRKMIKTDEKKGIGGDEEGK</sequence>
<reference evidence="2" key="1">
    <citation type="journal article" date="2022" name="Mol. Ecol. Resour.">
        <title>The genomes of chicory, endive, great burdock and yacon provide insights into Asteraceae palaeo-polyploidization history and plant inulin production.</title>
        <authorList>
            <person name="Fan W."/>
            <person name="Wang S."/>
            <person name="Wang H."/>
            <person name="Wang A."/>
            <person name="Jiang F."/>
            <person name="Liu H."/>
            <person name="Zhao H."/>
            <person name="Xu D."/>
            <person name="Zhang Y."/>
        </authorList>
    </citation>
    <scope>NUCLEOTIDE SEQUENCE [LARGE SCALE GENOMIC DNA]</scope>
    <source>
        <strain evidence="2">cv. Yunnan</strain>
    </source>
</reference>
<dbReference type="Proteomes" id="UP001056120">
    <property type="component" value="Linkage Group LG28"/>
</dbReference>
<protein>
    <submittedName>
        <fullName evidence="1">Uncharacterized protein</fullName>
    </submittedName>
</protein>
<accession>A0ACB8YEB0</accession>
<comment type="caution">
    <text evidence="1">The sequence shown here is derived from an EMBL/GenBank/DDBJ whole genome shotgun (WGS) entry which is preliminary data.</text>
</comment>
<organism evidence="1 2">
    <name type="scientific">Smallanthus sonchifolius</name>
    <dbReference type="NCBI Taxonomy" id="185202"/>
    <lineage>
        <taxon>Eukaryota</taxon>
        <taxon>Viridiplantae</taxon>
        <taxon>Streptophyta</taxon>
        <taxon>Embryophyta</taxon>
        <taxon>Tracheophyta</taxon>
        <taxon>Spermatophyta</taxon>
        <taxon>Magnoliopsida</taxon>
        <taxon>eudicotyledons</taxon>
        <taxon>Gunneridae</taxon>
        <taxon>Pentapetalae</taxon>
        <taxon>asterids</taxon>
        <taxon>campanulids</taxon>
        <taxon>Asterales</taxon>
        <taxon>Asteraceae</taxon>
        <taxon>Asteroideae</taxon>
        <taxon>Heliantheae alliance</taxon>
        <taxon>Millerieae</taxon>
        <taxon>Smallanthus</taxon>
    </lineage>
</organism>
<evidence type="ECO:0000313" key="2">
    <source>
        <dbReference type="Proteomes" id="UP001056120"/>
    </source>
</evidence>